<name>A0AAN7BK48_9PEZI</name>
<evidence type="ECO:0000313" key="5">
    <source>
        <dbReference type="Proteomes" id="UP001301958"/>
    </source>
</evidence>
<dbReference type="Proteomes" id="UP001301958">
    <property type="component" value="Unassembled WGS sequence"/>
</dbReference>
<dbReference type="InterPro" id="IPR036770">
    <property type="entry name" value="Ankyrin_rpt-contain_sf"/>
</dbReference>
<dbReference type="PROSITE" id="PS50088">
    <property type="entry name" value="ANK_REPEAT"/>
    <property type="match status" value="4"/>
</dbReference>
<dbReference type="AlphaFoldDB" id="A0AAN7BK48"/>
<dbReference type="InterPro" id="IPR010730">
    <property type="entry name" value="HET"/>
</dbReference>
<feature type="region of interest" description="Disordered" evidence="2">
    <location>
        <begin position="1"/>
        <end position="108"/>
    </location>
</feature>
<feature type="compositionally biased region" description="Polar residues" evidence="2">
    <location>
        <begin position="91"/>
        <end position="100"/>
    </location>
</feature>
<comment type="caution">
    <text evidence="4">The sequence shown here is derived from an EMBL/GenBank/DDBJ whole genome shotgun (WGS) entry which is preliminary data.</text>
</comment>
<dbReference type="Pfam" id="PF12796">
    <property type="entry name" value="Ank_2"/>
    <property type="match status" value="1"/>
</dbReference>
<dbReference type="Pfam" id="PF06985">
    <property type="entry name" value="HET"/>
    <property type="match status" value="1"/>
</dbReference>
<dbReference type="PANTHER" id="PTHR24148">
    <property type="entry name" value="ANKYRIN REPEAT DOMAIN-CONTAINING PROTEIN 39 HOMOLOG-RELATED"/>
    <property type="match status" value="1"/>
</dbReference>
<dbReference type="InterPro" id="IPR052895">
    <property type="entry name" value="HetReg/Transcr_Mod"/>
</dbReference>
<proteinExistence type="predicted"/>
<protein>
    <recommendedName>
        <fullName evidence="3">Heterokaryon incompatibility domain-containing protein</fullName>
    </recommendedName>
</protein>
<dbReference type="SMART" id="SM00248">
    <property type="entry name" value="ANK"/>
    <property type="match status" value="4"/>
</dbReference>
<dbReference type="Gene3D" id="1.25.40.20">
    <property type="entry name" value="Ankyrin repeat-containing domain"/>
    <property type="match status" value="2"/>
</dbReference>
<dbReference type="InterPro" id="IPR002110">
    <property type="entry name" value="Ankyrin_rpt"/>
</dbReference>
<feature type="repeat" description="ANK" evidence="1">
    <location>
        <begin position="553"/>
        <end position="585"/>
    </location>
</feature>
<feature type="domain" description="Heterokaryon incompatibility" evidence="3">
    <location>
        <begin position="158"/>
        <end position="300"/>
    </location>
</feature>
<feature type="repeat" description="ANK" evidence="1">
    <location>
        <begin position="653"/>
        <end position="685"/>
    </location>
</feature>
<evidence type="ECO:0000256" key="2">
    <source>
        <dbReference type="SAM" id="MobiDB-lite"/>
    </source>
</evidence>
<dbReference type="EMBL" id="MU865379">
    <property type="protein sequence ID" value="KAK4224940.1"/>
    <property type="molecule type" value="Genomic_DNA"/>
</dbReference>
<keyword evidence="1" id="KW-0040">ANK repeat</keyword>
<dbReference type="SUPFAM" id="SSF48403">
    <property type="entry name" value="Ankyrin repeat"/>
    <property type="match status" value="1"/>
</dbReference>
<dbReference type="Pfam" id="PF00023">
    <property type="entry name" value="Ank"/>
    <property type="match status" value="2"/>
</dbReference>
<dbReference type="PROSITE" id="PS50297">
    <property type="entry name" value="ANK_REP_REGION"/>
    <property type="match status" value="4"/>
</dbReference>
<feature type="compositionally biased region" description="Basic and acidic residues" evidence="2">
    <location>
        <begin position="75"/>
        <end position="89"/>
    </location>
</feature>
<organism evidence="4 5">
    <name type="scientific">Podospora fimiseda</name>
    <dbReference type="NCBI Taxonomy" id="252190"/>
    <lineage>
        <taxon>Eukaryota</taxon>
        <taxon>Fungi</taxon>
        <taxon>Dikarya</taxon>
        <taxon>Ascomycota</taxon>
        <taxon>Pezizomycotina</taxon>
        <taxon>Sordariomycetes</taxon>
        <taxon>Sordariomycetidae</taxon>
        <taxon>Sordariales</taxon>
        <taxon>Podosporaceae</taxon>
        <taxon>Podospora</taxon>
    </lineage>
</organism>
<reference evidence="4" key="1">
    <citation type="journal article" date="2023" name="Mol. Phylogenet. Evol.">
        <title>Genome-scale phylogeny and comparative genomics of the fungal order Sordariales.</title>
        <authorList>
            <person name="Hensen N."/>
            <person name="Bonometti L."/>
            <person name="Westerberg I."/>
            <person name="Brannstrom I.O."/>
            <person name="Guillou S."/>
            <person name="Cros-Aarteil S."/>
            <person name="Calhoun S."/>
            <person name="Haridas S."/>
            <person name="Kuo A."/>
            <person name="Mondo S."/>
            <person name="Pangilinan J."/>
            <person name="Riley R."/>
            <person name="LaButti K."/>
            <person name="Andreopoulos B."/>
            <person name="Lipzen A."/>
            <person name="Chen C."/>
            <person name="Yan M."/>
            <person name="Daum C."/>
            <person name="Ng V."/>
            <person name="Clum A."/>
            <person name="Steindorff A."/>
            <person name="Ohm R.A."/>
            <person name="Martin F."/>
            <person name="Silar P."/>
            <person name="Natvig D.O."/>
            <person name="Lalanne C."/>
            <person name="Gautier V."/>
            <person name="Ament-Velasquez S.L."/>
            <person name="Kruys A."/>
            <person name="Hutchinson M.I."/>
            <person name="Powell A.J."/>
            <person name="Barry K."/>
            <person name="Miller A.N."/>
            <person name="Grigoriev I.V."/>
            <person name="Debuchy R."/>
            <person name="Gladieux P."/>
            <person name="Hiltunen Thoren M."/>
            <person name="Johannesson H."/>
        </authorList>
    </citation>
    <scope>NUCLEOTIDE SEQUENCE</scope>
    <source>
        <strain evidence="4">CBS 990.96</strain>
    </source>
</reference>
<evidence type="ECO:0000256" key="1">
    <source>
        <dbReference type="PROSITE-ProRule" id="PRU00023"/>
    </source>
</evidence>
<evidence type="ECO:0000259" key="3">
    <source>
        <dbReference type="Pfam" id="PF06985"/>
    </source>
</evidence>
<feature type="repeat" description="ANK" evidence="1">
    <location>
        <begin position="619"/>
        <end position="651"/>
    </location>
</feature>
<dbReference type="PANTHER" id="PTHR24148:SF78">
    <property type="entry name" value="HETEROKARYON INCOMPATIBILITY DOMAIN-CONTAINING PROTEIN"/>
    <property type="match status" value="1"/>
</dbReference>
<evidence type="ECO:0000313" key="4">
    <source>
        <dbReference type="EMBL" id="KAK4224940.1"/>
    </source>
</evidence>
<dbReference type="PRINTS" id="PR01415">
    <property type="entry name" value="ANKYRIN"/>
</dbReference>
<accession>A0AAN7BK48</accession>
<reference evidence="4" key="2">
    <citation type="submission" date="2023-05" db="EMBL/GenBank/DDBJ databases">
        <authorList>
            <consortium name="Lawrence Berkeley National Laboratory"/>
            <person name="Steindorff A."/>
            <person name="Hensen N."/>
            <person name="Bonometti L."/>
            <person name="Westerberg I."/>
            <person name="Brannstrom I.O."/>
            <person name="Guillou S."/>
            <person name="Cros-Aarteil S."/>
            <person name="Calhoun S."/>
            <person name="Haridas S."/>
            <person name="Kuo A."/>
            <person name="Mondo S."/>
            <person name="Pangilinan J."/>
            <person name="Riley R."/>
            <person name="Labutti K."/>
            <person name="Andreopoulos B."/>
            <person name="Lipzen A."/>
            <person name="Chen C."/>
            <person name="Yanf M."/>
            <person name="Daum C."/>
            <person name="Ng V."/>
            <person name="Clum A."/>
            <person name="Ohm R."/>
            <person name="Martin F."/>
            <person name="Silar P."/>
            <person name="Natvig D."/>
            <person name="Lalanne C."/>
            <person name="Gautier V."/>
            <person name="Ament-Velasquez S.L."/>
            <person name="Kruys A."/>
            <person name="Hutchinson M.I."/>
            <person name="Powell A.J."/>
            <person name="Barry K."/>
            <person name="Miller A.N."/>
            <person name="Grigoriev I.V."/>
            <person name="Debuchy R."/>
            <person name="Gladieux P."/>
            <person name="Thoren M.H."/>
            <person name="Johannesson H."/>
        </authorList>
    </citation>
    <scope>NUCLEOTIDE SEQUENCE</scope>
    <source>
        <strain evidence="4">CBS 990.96</strain>
    </source>
</reference>
<gene>
    <name evidence="4" type="ORF">QBC38DRAFT_511396</name>
</gene>
<sequence>MEQQTGESMGLAQRQAIDNQLGQEEEEQQKQGSDQQVLPPKQQLECVGDEQLDRGEVKQLGQGNEERVGLPGELSEPKADSKPEEEGKKQSIGQVTGIQEQEQENNDELGQTRTRRRFFDLAASIQLLRLLPHSDQNSRIECQLLTCSLLSSARTHPYEALSYTWGLDKSKEPIWIEGNELSVGANLYKALLHLRDGFVERILWVDAICINQNDNTGEKEQQVQSMAKIYSKASRAIVWLGEATDNGDQALEVIRAAAAATEGEQKSTDYYPMDKSSNKQAAVFALLGRDWFQRIWTLQEVATARHILIKCGFAEIDGYAFTSGLSALNLFDMRPDLGAVFRPKYRGNNETSQLARFSLNIRPLSKLVDIYHTHKATIPLDKVYALSGISSDNPDGAGFKANYKTREEVAVIEAKGCVLDKVSSARKDTNQHDSQSRDITQSDRQYVDISWGIKGGKSTTTTASVKTFPTDLLLVWDWDDESQKDYAKLIGSRDRTKCSVAECQCLYSLDRAARLWNIGLLLNRMERYKKRGMSRVVRLLIEKGADFEGKNQSGRTPLSWAAENDHEAVIQLLIEKGASADLKDKSDRTPLWWAAKNGHEAVVWLLIENGASVDLEDNYSRTPLLRAAENGHEAVIRLLVEKGADLDLKDKYRGQTSLPWAAEKGHEAVVRLLIKNGADLDSKDKSDQMPLW</sequence>
<feature type="repeat" description="ANK" evidence="1">
    <location>
        <begin position="586"/>
        <end position="618"/>
    </location>
</feature>
<keyword evidence="5" id="KW-1185">Reference proteome</keyword>